<name>A0AAU9K0Y1_9CILI</name>
<sequence>MNSKRCDFKGCEKEVESICRCISNGIYLCHGHLMIHMEEIYQNPHKVEFLYMRINDSDLEFILETIDLAKKKIDEELTKVIQASKTILETFHEKVDKELRKVMIMQQGLINALEKTARMTRINKNTDVPIFKSILKDFEKVKASLSNTDWFSLNVNEDKVIDAIDNFIEITFEHREIYKLTEITENFMPPYVREESKCSNEEYSSRYEEIDLFLLASKVGSIKEKDPR</sequence>
<organism evidence="1 2">
    <name type="scientific">Blepharisma stoltei</name>
    <dbReference type="NCBI Taxonomy" id="1481888"/>
    <lineage>
        <taxon>Eukaryota</taxon>
        <taxon>Sar</taxon>
        <taxon>Alveolata</taxon>
        <taxon>Ciliophora</taxon>
        <taxon>Postciliodesmatophora</taxon>
        <taxon>Heterotrichea</taxon>
        <taxon>Heterotrichida</taxon>
        <taxon>Blepharismidae</taxon>
        <taxon>Blepharisma</taxon>
    </lineage>
</organism>
<evidence type="ECO:0000313" key="1">
    <source>
        <dbReference type="EMBL" id="CAG9327634.1"/>
    </source>
</evidence>
<accession>A0AAU9K0Y1</accession>
<protein>
    <submittedName>
        <fullName evidence="1">Uncharacterized protein</fullName>
    </submittedName>
</protein>
<gene>
    <name evidence="1" type="ORF">BSTOLATCC_MIC44264</name>
</gene>
<dbReference type="EMBL" id="CAJZBQ010000044">
    <property type="protein sequence ID" value="CAG9327634.1"/>
    <property type="molecule type" value="Genomic_DNA"/>
</dbReference>
<keyword evidence="2" id="KW-1185">Reference proteome</keyword>
<dbReference type="Proteomes" id="UP001162131">
    <property type="component" value="Unassembled WGS sequence"/>
</dbReference>
<comment type="caution">
    <text evidence="1">The sequence shown here is derived from an EMBL/GenBank/DDBJ whole genome shotgun (WGS) entry which is preliminary data.</text>
</comment>
<evidence type="ECO:0000313" key="2">
    <source>
        <dbReference type="Proteomes" id="UP001162131"/>
    </source>
</evidence>
<proteinExistence type="predicted"/>
<reference evidence="1" key="1">
    <citation type="submission" date="2021-09" db="EMBL/GenBank/DDBJ databases">
        <authorList>
            <consortium name="AG Swart"/>
            <person name="Singh M."/>
            <person name="Singh A."/>
            <person name="Seah K."/>
            <person name="Emmerich C."/>
        </authorList>
    </citation>
    <scope>NUCLEOTIDE SEQUENCE</scope>
    <source>
        <strain evidence="1">ATCC30299</strain>
    </source>
</reference>
<dbReference type="AlphaFoldDB" id="A0AAU9K0Y1"/>